<dbReference type="Proteomes" id="UP001576776">
    <property type="component" value="Unassembled WGS sequence"/>
</dbReference>
<dbReference type="InterPro" id="IPR005532">
    <property type="entry name" value="SUMF_dom"/>
</dbReference>
<dbReference type="RefSeq" id="WP_413256468.1">
    <property type="nucleotide sequence ID" value="NZ_JBHFNS010000029.1"/>
</dbReference>
<dbReference type="InterPro" id="IPR016187">
    <property type="entry name" value="CTDL_fold"/>
</dbReference>
<dbReference type="Pfam" id="PF26355">
    <property type="entry name" value="HTH_VMAP-M9"/>
    <property type="match status" value="1"/>
</dbReference>
<keyword evidence="4" id="KW-1185">Reference proteome</keyword>
<dbReference type="EMBL" id="JBHFNS010000029">
    <property type="protein sequence ID" value="MFB2934944.1"/>
    <property type="molecule type" value="Genomic_DNA"/>
</dbReference>
<feature type="domain" description="vWA-MoxR associated protein N-terminal HTH" evidence="2">
    <location>
        <begin position="283"/>
        <end position="359"/>
    </location>
</feature>
<dbReference type="SUPFAM" id="SSF56436">
    <property type="entry name" value="C-type lectin-like"/>
    <property type="match status" value="1"/>
</dbReference>
<protein>
    <submittedName>
        <fullName evidence="3">Formylglycine-generating enzyme family protein</fullName>
    </submittedName>
</protein>
<name>A0ABV4Y814_9CYAN</name>
<dbReference type="PANTHER" id="PTHR23150">
    <property type="entry name" value="SULFATASE MODIFYING FACTOR 1, 2"/>
    <property type="match status" value="1"/>
</dbReference>
<dbReference type="InterPro" id="IPR058651">
    <property type="entry name" value="HTH_VMAP-M9"/>
</dbReference>
<feature type="domain" description="Sulfatase-modifying factor enzyme-like" evidence="1">
    <location>
        <begin position="387"/>
        <end position="628"/>
    </location>
</feature>
<comment type="caution">
    <text evidence="3">The sequence shown here is derived from an EMBL/GenBank/DDBJ whole genome shotgun (WGS) entry which is preliminary data.</text>
</comment>
<dbReference type="InterPro" id="IPR042095">
    <property type="entry name" value="SUMF_sf"/>
</dbReference>
<evidence type="ECO:0000259" key="1">
    <source>
        <dbReference type="Pfam" id="PF03781"/>
    </source>
</evidence>
<gene>
    <name evidence="3" type="ORF">ACE1B6_06665</name>
</gene>
<evidence type="ECO:0000313" key="4">
    <source>
        <dbReference type="Proteomes" id="UP001576776"/>
    </source>
</evidence>
<reference evidence="3 4" key="1">
    <citation type="submission" date="2024-09" db="EMBL/GenBank/DDBJ databases">
        <title>Floridaenema gen nov. (Aerosakkonemataceae, Aerosakkonematales ord. nov., Cyanobacteria) from benthic tropical and subtropical fresh waters, with the description of four new species.</title>
        <authorList>
            <person name="Moretto J.A."/>
            <person name="Berthold D.E."/>
            <person name="Lefler F.W."/>
            <person name="Huang I.-S."/>
            <person name="Laughinghouse H. IV."/>
        </authorList>
    </citation>
    <scope>NUCLEOTIDE SEQUENCE [LARGE SCALE GENOMIC DNA]</scope>
    <source>
        <strain evidence="3 4">BLCC-F154</strain>
    </source>
</reference>
<proteinExistence type="predicted"/>
<accession>A0ABV4Y814</accession>
<evidence type="ECO:0000259" key="2">
    <source>
        <dbReference type="Pfam" id="PF26355"/>
    </source>
</evidence>
<organism evidence="3 4">
    <name type="scientific">Floridaenema fluviatile BLCC-F154</name>
    <dbReference type="NCBI Taxonomy" id="3153640"/>
    <lineage>
        <taxon>Bacteria</taxon>
        <taxon>Bacillati</taxon>
        <taxon>Cyanobacteriota</taxon>
        <taxon>Cyanophyceae</taxon>
        <taxon>Oscillatoriophycideae</taxon>
        <taxon>Aerosakkonematales</taxon>
        <taxon>Aerosakkonemataceae</taxon>
        <taxon>Floridanema</taxon>
        <taxon>Floridanema fluviatile</taxon>
    </lineage>
</organism>
<evidence type="ECO:0000313" key="3">
    <source>
        <dbReference type="EMBL" id="MFB2934944.1"/>
    </source>
</evidence>
<dbReference type="Pfam" id="PF03781">
    <property type="entry name" value="FGE-sulfatase"/>
    <property type="match status" value="1"/>
</dbReference>
<dbReference type="Gene3D" id="3.90.1580.10">
    <property type="entry name" value="paralog of FGE (formylglycine-generating enzyme)"/>
    <property type="match status" value="1"/>
</dbReference>
<dbReference type="PANTHER" id="PTHR23150:SF19">
    <property type="entry name" value="FORMYLGLYCINE-GENERATING ENZYME"/>
    <property type="match status" value="1"/>
</dbReference>
<dbReference type="InterPro" id="IPR051043">
    <property type="entry name" value="Sulfatase_Mod_Factor_Kinase"/>
</dbReference>
<sequence>MSETSLEQKYARQQVDRFVRRFEPSYKKLAYYAALPLVLTPELLNYLRNQLLWEEGEDIPWVAEVDLLLSDICRPVGYEQYAMEPAVRAYLISEMEEVLGKKQIEAVARLLITYIKHLSQTNPYISSQELETQQWAAMVCIDDKRQEAVGQISQAYRKCIEATEGGGNPLLNRSEMERLSRITQELTSQLRDYPTLLAFAEVVRRLDADPTIVSDELLNRSWRVEDVELRLPNALVPSQKDTSNPASQLPNRRTFKFEEASIVFEGDTDLQPFEFEVATLNRDIIGFINELLFARKKYYLNDIQIQVLTEALNKKTYQEIAETLAYSLRDIQKIASELWKLLSEIFNTKVTKTNLKSLFVNRELVIHRTRQQAWGYSEDLGNDVLLEMVAIPEGSFMMGSPENESERSDNESPQHQVTVKSFFMGKYPVTQAQWKAIAVLPQINRELNPDPSSFKGANRPVECVSWLDAVEFCDRLSQHTKKPYRLPSEAEWEYACRAGTTTPFHFGETITTDLANYNGEYTYGAGSKGINRRETTPSGSFGVANAFGLYDMHGNVWEWCADRWHDNYEGAPNDGSAWVDENENKNDSQITRRLRGGSWHYTPVYCRSACRFDSNADDDLNYVGFRIVCSAEWTR</sequence>